<comment type="subcellular location">
    <subcellularLocation>
        <location evidence="1">Cell membrane</location>
        <topology evidence="1">Multi-pass membrane protein</topology>
    </subcellularLocation>
</comment>
<evidence type="ECO:0000313" key="9">
    <source>
        <dbReference type="EMBL" id="OJG18406.1"/>
    </source>
</evidence>
<feature type="transmembrane region" description="Helical" evidence="8">
    <location>
        <begin position="81"/>
        <end position="104"/>
    </location>
</feature>
<keyword evidence="10" id="KW-1185">Reference proteome</keyword>
<feature type="transmembrane region" description="Helical" evidence="8">
    <location>
        <begin position="235"/>
        <end position="256"/>
    </location>
</feature>
<proteinExistence type="inferred from homology"/>
<evidence type="ECO:0000256" key="2">
    <source>
        <dbReference type="ARBA" id="ARBA00006117"/>
    </source>
</evidence>
<dbReference type="InterPro" id="IPR010651">
    <property type="entry name" value="Sugar_transport"/>
</dbReference>
<sequence length="288" mass="31076">MELLLALVPMFAWGSIGLVSGKLGGSANQQTMGMTVGALIFSTVTFLILQPTMNWTVLFVGIITGLFWSMGQNGQFHGMKYMGVSIGLPISTGMQLVLNTVAGAVFFHEWQKGRDFVFGSLALACLILGSYLTARQDGSETPKTEASMFDFQKGFKALIYSTIGYGSYTILINAAHQDPWAIILPQSVGMVLGACLFTLRKEPLWSKAATKNMVSGLLWGLGNICMLLTMQKLGLAISFSLSQMGIIISTLGGIFILGEHKTKKELRYVVAGCLFVILGGIILGYMKA</sequence>
<keyword evidence="7 8" id="KW-0472">Membrane</keyword>
<dbReference type="STRING" id="214095.RU97_GL001803"/>
<comment type="caution">
    <text evidence="9">The sequence shown here is derived from an EMBL/GenBank/DDBJ whole genome shotgun (WGS) entry which is preliminary data.</text>
</comment>
<dbReference type="InterPro" id="IPR037185">
    <property type="entry name" value="EmrE-like"/>
</dbReference>
<dbReference type="RefSeq" id="WP_067394859.1">
    <property type="nucleotide sequence ID" value="NZ_JXKH01000004.1"/>
</dbReference>
<dbReference type="CDD" id="cd23110">
    <property type="entry name" value="GRP"/>
    <property type="match status" value="1"/>
</dbReference>
<keyword evidence="3" id="KW-0813">Transport</keyword>
<keyword evidence="4" id="KW-0762">Sugar transport</keyword>
<keyword evidence="5 8" id="KW-0812">Transmembrane</keyword>
<accession>A0A1L8RF57</accession>
<evidence type="ECO:0000256" key="6">
    <source>
        <dbReference type="ARBA" id="ARBA00022989"/>
    </source>
</evidence>
<dbReference type="AlphaFoldDB" id="A0A1L8RF57"/>
<evidence type="ECO:0000256" key="8">
    <source>
        <dbReference type="SAM" id="Phobius"/>
    </source>
</evidence>
<evidence type="ECO:0000256" key="7">
    <source>
        <dbReference type="ARBA" id="ARBA00023136"/>
    </source>
</evidence>
<evidence type="ECO:0000256" key="4">
    <source>
        <dbReference type="ARBA" id="ARBA00022597"/>
    </source>
</evidence>
<protein>
    <submittedName>
        <fullName evidence="9">Glucose uptake protein</fullName>
    </submittedName>
</protein>
<comment type="similarity">
    <text evidence="2">Belongs to the GRP transporter (TC 2.A.7.5) family.</text>
</comment>
<evidence type="ECO:0000256" key="1">
    <source>
        <dbReference type="ARBA" id="ARBA00004651"/>
    </source>
</evidence>
<evidence type="ECO:0000256" key="3">
    <source>
        <dbReference type="ARBA" id="ARBA00022448"/>
    </source>
</evidence>
<keyword evidence="6 8" id="KW-1133">Transmembrane helix</keyword>
<feature type="transmembrane region" description="Helical" evidence="8">
    <location>
        <begin position="155"/>
        <end position="174"/>
    </location>
</feature>
<feature type="transmembrane region" description="Helical" evidence="8">
    <location>
        <begin position="211"/>
        <end position="229"/>
    </location>
</feature>
<dbReference type="EMBL" id="JXKH01000004">
    <property type="protein sequence ID" value="OJG18406.1"/>
    <property type="molecule type" value="Genomic_DNA"/>
</dbReference>
<feature type="transmembrane region" description="Helical" evidence="8">
    <location>
        <begin position="180"/>
        <end position="199"/>
    </location>
</feature>
<evidence type="ECO:0000256" key="5">
    <source>
        <dbReference type="ARBA" id="ARBA00022692"/>
    </source>
</evidence>
<dbReference type="Proteomes" id="UP000181884">
    <property type="component" value="Unassembled WGS sequence"/>
</dbReference>
<dbReference type="PANTHER" id="PTHR16119">
    <property type="entry name" value="TRANSMEMBRANE PROTEIN 144"/>
    <property type="match status" value="1"/>
</dbReference>
<gene>
    <name evidence="9" type="ORF">RU97_GL001803</name>
</gene>
<dbReference type="GO" id="GO:0005886">
    <property type="term" value="C:plasma membrane"/>
    <property type="evidence" value="ECO:0007669"/>
    <property type="project" value="UniProtKB-SubCell"/>
</dbReference>
<feature type="transmembrane region" description="Helical" evidence="8">
    <location>
        <begin position="268"/>
        <end position="286"/>
    </location>
</feature>
<dbReference type="GO" id="GO:0015144">
    <property type="term" value="F:carbohydrate transmembrane transporter activity"/>
    <property type="evidence" value="ECO:0007669"/>
    <property type="project" value="InterPro"/>
</dbReference>
<feature type="transmembrane region" description="Helical" evidence="8">
    <location>
        <begin position="37"/>
        <end position="69"/>
    </location>
</feature>
<dbReference type="SUPFAM" id="SSF103481">
    <property type="entry name" value="Multidrug resistance efflux transporter EmrE"/>
    <property type="match status" value="2"/>
</dbReference>
<reference evidence="9 10" key="1">
    <citation type="submission" date="2014-12" db="EMBL/GenBank/DDBJ databases">
        <title>Draft genome sequences of 29 type strains of Enterococci.</title>
        <authorList>
            <person name="Zhong Z."/>
            <person name="Sun Z."/>
            <person name="Liu W."/>
            <person name="Zhang W."/>
            <person name="Zhang H."/>
        </authorList>
    </citation>
    <scope>NUCLEOTIDE SEQUENCE [LARGE SCALE GENOMIC DNA]</scope>
    <source>
        <strain evidence="9 10">DSM 17029</strain>
    </source>
</reference>
<name>A0A1L8RF57_9ENTE</name>
<dbReference type="Pfam" id="PF06800">
    <property type="entry name" value="Sugar_transport"/>
    <property type="match status" value="1"/>
</dbReference>
<evidence type="ECO:0000313" key="10">
    <source>
        <dbReference type="Proteomes" id="UP000181884"/>
    </source>
</evidence>
<organism evidence="9 10">
    <name type="scientific">Enterococcus canis</name>
    <dbReference type="NCBI Taxonomy" id="214095"/>
    <lineage>
        <taxon>Bacteria</taxon>
        <taxon>Bacillati</taxon>
        <taxon>Bacillota</taxon>
        <taxon>Bacilli</taxon>
        <taxon>Lactobacillales</taxon>
        <taxon>Enterococcaceae</taxon>
        <taxon>Enterococcus</taxon>
    </lineage>
</organism>
<feature type="transmembrane region" description="Helical" evidence="8">
    <location>
        <begin position="116"/>
        <end position="134"/>
    </location>
</feature>
<dbReference type="PANTHER" id="PTHR16119:SF17">
    <property type="entry name" value="TRANSMEMBRANE PROTEIN 144"/>
    <property type="match status" value="1"/>
</dbReference>